<dbReference type="Proteomes" id="UP000067738">
    <property type="component" value="Chromosome"/>
</dbReference>
<organism evidence="1 2">
    <name type="scientific">Methanobrevibacter millerae</name>
    <dbReference type="NCBI Taxonomy" id="230361"/>
    <lineage>
        <taxon>Archaea</taxon>
        <taxon>Methanobacteriati</taxon>
        <taxon>Methanobacteriota</taxon>
        <taxon>Methanomada group</taxon>
        <taxon>Methanobacteria</taxon>
        <taxon>Methanobacteriales</taxon>
        <taxon>Methanobacteriaceae</taxon>
        <taxon>Methanobrevibacter</taxon>
    </lineage>
</organism>
<dbReference type="GeneID" id="26735448"/>
<dbReference type="KEGG" id="mmil:sm9_0471"/>
<proteinExistence type="predicted"/>
<evidence type="ECO:0000313" key="1">
    <source>
        <dbReference type="EMBL" id="ALT68273.1"/>
    </source>
</evidence>
<accession>A0A0U3E9X4</accession>
<dbReference type="AlphaFoldDB" id="A0A0U3E9X4"/>
<protein>
    <submittedName>
        <fullName evidence="1">Uncharacterized protein</fullName>
    </submittedName>
</protein>
<keyword evidence="2" id="KW-1185">Reference proteome</keyword>
<reference evidence="1 2" key="1">
    <citation type="submission" date="2015-04" db="EMBL/GenBank/DDBJ databases">
        <title>The complete genome sequence of the rumen methanogen Methanobrevibacter millerae SM9.</title>
        <authorList>
            <person name="Leahy S.C."/>
            <person name="Kelly W.J."/>
            <person name="Pacheco D.M."/>
            <person name="Li D."/>
            <person name="Altermann E."/>
            <person name="Attwood G.T."/>
        </authorList>
    </citation>
    <scope>NUCLEOTIDE SEQUENCE [LARGE SCALE GENOMIC DNA]</scope>
    <source>
        <strain evidence="1 2">SM9</strain>
    </source>
</reference>
<dbReference type="RefSeq" id="WP_058738602.1">
    <property type="nucleotide sequence ID" value="NZ_CP011266.1"/>
</dbReference>
<dbReference type="EMBL" id="CP011266">
    <property type="protein sequence ID" value="ALT68273.1"/>
    <property type="molecule type" value="Genomic_DNA"/>
</dbReference>
<evidence type="ECO:0000313" key="2">
    <source>
        <dbReference type="Proteomes" id="UP000067738"/>
    </source>
</evidence>
<dbReference type="PATRIC" id="fig|230361.4.peg.486"/>
<gene>
    <name evidence="1" type="ORF">sm9_0471</name>
</gene>
<sequence>MGKKEDILIGNVIFSNKWYSENWLFKNNCGNITFAPVFKRWIFQSGDRFNDYAYNSKLFNSIKENHESIEMNVQLNYNKHNKEIKIDNDLNLKINPDVINSSYHKILFKHENIEEIWFYHIYHSNIWFIDILEPFSDLNNIINSSSMELLVNEIYFDVLKNIFDSYGFNASSNLSEGMKRLAEYSEKQFSFKYYNGVIMNLNPK</sequence>
<name>A0A0U3E9X4_9EURY</name>